<accession>A0AAN9T7P0</accession>
<keyword evidence="2" id="KW-1185">Reference proteome</keyword>
<proteinExistence type="predicted"/>
<name>A0AAN9T7P0_PSOTE</name>
<protein>
    <submittedName>
        <fullName evidence="1">Uncharacterized protein</fullName>
    </submittedName>
</protein>
<evidence type="ECO:0000313" key="1">
    <source>
        <dbReference type="EMBL" id="KAK7409916.1"/>
    </source>
</evidence>
<reference evidence="1 2" key="1">
    <citation type="submission" date="2024-01" db="EMBL/GenBank/DDBJ databases">
        <title>The genomes of 5 underutilized Papilionoideae crops provide insights into root nodulation and disease resistanc.</title>
        <authorList>
            <person name="Jiang F."/>
        </authorList>
    </citation>
    <scope>NUCLEOTIDE SEQUENCE [LARGE SCALE GENOMIC DNA]</scope>
    <source>
        <strain evidence="1">DUOXIRENSHENG_FW03</strain>
        <tissue evidence="1">Leaves</tissue>
    </source>
</reference>
<gene>
    <name evidence="1" type="ORF">VNO78_00317</name>
</gene>
<dbReference type="EMBL" id="JAYMYS010000001">
    <property type="protein sequence ID" value="KAK7409916.1"/>
    <property type="molecule type" value="Genomic_DNA"/>
</dbReference>
<organism evidence="1 2">
    <name type="scientific">Psophocarpus tetragonolobus</name>
    <name type="common">Winged bean</name>
    <name type="synonym">Dolichos tetragonolobus</name>
    <dbReference type="NCBI Taxonomy" id="3891"/>
    <lineage>
        <taxon>Eukaryota</taxon>
        <taxon>Viridiplantae</taxon>
        <taxon>Streptophyta</taxon>
        <taxon>Embryophyta</taxon>
        <taxon>Tracheophyta</taxon>
        <taxon>Spermatophyta</taxon>
        <taxon>Magnoliopsida</taxon>
        <taxon>eudicotyledons</taxon>
        <taxon>Gunneridae</taxon>
        <taxon>Pentapetalae</taxon>
        <taxon>rosids</taxon>
        <taxon>fabids</taxon>
        <taxon>Fabales</taxon>
        <taxon>Fabaceae</taxon>
        <taxon>Papilionoideae</taxon>
        <taxon>50 kb inversion clade</taxon>
        <taxon>NPAAA clade</taxon>
        <taxon>indigoferoid/millettioid clade</taxon>
        <taxon>Phaseoleae</taxon>
        <taxon>Psophocarpus</taxon>
    </lineage>
</organism>
<sequence>MFENHVTEQVSEADLDYGHGLVHEQSNVDTESNTDTYQYQSHSNELGNGVGDSYSIGTNRQISLEKDQIVNMLVDLCGSNKEDEGNDKISCNTSTIIDLCFHIIKGQSGPYFRASNVDVELFERIQSLLYVRDQD</sequence>
<dbReference type="AlphaFoldDB" id="A0AAN9T7P0"/>
<comment type="caution">
    <text evidence="1">The sequence shown here is derived from an EMBL/GenBank/DDBJ whole genome shotgun (WGS) entry which is preliminary data.</text>
</comment>
<evidence type="ECO:0000313" key="2">
    <source>
        <dbReference type="Proteomes" id="UP001386955"/>
    </source>
</evidence>
<dbReference type="Proteomes" id="UP001386955">
    <property type="component" value="Unassembled WGS sequence"/>
</dbReference>